<evidence type="ECO:0000313" key="1">
    <source>
        <dbReference type="EMBL" id="MPM58603.1"/>
    </source>
</evidence>
<comment type="caution">
    <text evidence="1">The sequence shown here is derived from an EMBL/GenBank/DDBJ whole genome shotgun (WGS) entry which is preliminary data.</text>
</comment>
<organism evidence="1">
    <name type="scientific">bioreactor metagenome</name>
    <dbReference type="NCBI Taxonomy" id="1076179"/>
    <lineage>
        <taxon>unclassified sequences</taxon>
        <taxon>metagenomes</taxon>
        <taxon>ecological metagenomes</taxon>
    </lineage>
</organism>
<sequence>MRNSVNGAIRADKAVLANRNQSFIESYKIKVYDSVIAYFKVAQVNVHRRINNHLITQLFKEFF</sequence>
<dbReference type="AlphaFoldDB" id="A0A645B634"/>
<accession>A0A645B634</accession>
<proteinExistence type="predicted"/>
<gene>
    <name evidence="1" type="ORF">SDC9_105434</name>
</gene>
<name>A0A645B634_9ZZZZ</name>
<reference evidence="1" key="1">
    <citation type="submission" date="2019-08" db="EMBL/GenBank/DDBJ databases">
        <authorList>
            <person name="Kucharzyk K."/>
            <person name="Murdoch R.W."/>
            <person name="Higgins S."/>
            <person name="Loffler F."/>
        </authorList>
    </citation>
    <scope>NUCLEOTIDE SEQUENCE</scope>
</reference>
<dbReference type="EMBL" id="VSSQ01016854">
    <property type="protein sequence ID" value="MPM58603.1"/>
    <property type="molecule type" value="Genomic_DNA"/>
</dbReference>
<protein>
    <submittedName>
        <fullName evidence="1">Uncharacterized protein</fullName>
    </submittedName>
</protein>